<dbReference type="EMBL" id="JHEG02000053">
    <property type="protein sequence ID" value="KIE09952.1"/>
    <property type="molecule type" value="Genomic_DNA"/>
</dbReference>
<feature type="signal peptide" evidence="1">
    <location>
        <begin position="1"/>
        <end position="23"/>
    </location>
</feature>
<sequence length="145" mass="16397">MKKKLLIYSAISLSLFVPTIAFGEESQFDRWTTLGKTNTGETLVLNDTSVKIVEILVDESLNNEDGFYDNLPKTKVVQFDYSIGGRKRHAYTKSCKNGAVVGNAHWKTYTTFVDYNPQYFLVEADSEASKKMIKRVCSLSAYKTN</sequence>
<dbReference type="AlphaFoldDB" id="A0A0C1N5N7"/>
<organism evidence="2">
    <name type="scientific">Tolypothrix bouteillei VB521301</name>
    <dbReference type="NCBI Taxonomy" id="1479485"/>
    <lineage>
        <taxon>Bacteria</taxon>
        <taxon>Bacillati</taxon>
        <taxon>Cyanobacteriota</taxon>
        <taxon>Cyanophyceae</taxon>
        <taxon>Nostocales</taxon>
        <taxon>Tolypothrichaceae</taxon>
        <taxon>Tolypothrix</taxon>
    </lineage>
</organism>
<keyword evidence="1" id="KW-0732">Signal</keyword>
<evidence type="ECO:0000256" key="1">
    <source>
        <dbReference type="SAM" id="SignalP"/>
    </source>
</evidence>
<evidence type="ECO:0000313" key="2">
    <source>
        <dbReference type="EMBL" id="KIE09952.1"/>
    </source>
</evidence>
<protein>
    <submittedName>
        <fullName evidence="2">Uncharacterized protein</fullName>
    </submittedName>
</protein>
<dbReference type="OrthoDB" id="495242at2"/>
<gene>
    <name evidence="2" type="ORF">DA73_0224910</name>
</gene>
<reference evidence="2" key="1">
    <citation type="journal article" date="2015" name="Genome Announc.">
        <title>Draft Genome Sequence of Tolypothrix boutellei Strain VB521301.</title>
        <authorList>
            <person name="Chandrababunaidu M.M."/>
            <person name="Singh D."/>
            <person name="Sen D."/>
            <person name="Bhan S."/>
            <person name="Das S."/>
            <person name="Gupta A."/>
            <person name="Adhikary S.P."/>
            <person name="Tripathy S."/>
        </authorList>
    </citation>
    <scope>NUCLEOTIDE SEQUENCE</scope>
    <source>
        <strain evidence="2">VB521301</strain>
    </source>
</reference>
<comment type="caution">
    <text evidence="2">The sequence shown here is derived from an EMBL/GenBank/DDBJ whole genome shotgun (WGS) entry which is preliminary data.</text>
</comment>
<proteinExistence type="predicted"/>
<name>A0A0C1N5N7_9CYAN</name>
<accession>A0A0C1N5N7</accession>
<feature type="chain" id="PRO_5002149636" evidence="1">
    <location>
        <begin position="24"/>
        <end position="145"/>
    </location>
</feature>